<organism evidence="4 5">
    <name type="scientific">Corynespora cassiicola Philippines</name>
    <dbReference type="NCBI Taxonomy" id="1448308"/>
    <lineage>
        <taxon>Eukaryota</taxon>
        <taxon>Fungi</taxon>
        <taxon>Dikarya</taxon>
        <taxon>Ascomycota</taxon>
        <taxon>Pezizomycotina</taxon>
        <taxon>Dothideomycetes</taxon>
        <taxon>Pleosporomycetidae</taxon>
        <taxon>Pleosporales</taxon>
        <taxon>Corynesporascaceae</taxon>
        <taxon>Corynespora</taxon>
    </lineage>
</organism>
<evidence type="ECO:0000256" key="3">
    <source>
        <dbReference type="RuleBase" id="RU000363"/>
    </source>
</evidence>
<dbReference type="AlphaFoldDB" id="A0A2T2NY07"/>
<proteinExistence type="inferred from homology"/>
<dbReference type="EMBL" id="KZ678132">
    <property type="protein sequence ID" value="PSN69968.1"/>
    <property type="molecule type" value="Genomic_DNA"/>
</dbReference>
<dbReference type="GO" id="GO:0016491">
    <property type="term" value="F:oxidoreductase activity"/>
    <property type="evidence" value="ECO:0007669"/>
    <property type="project" value="UniProtKB-KW"/>
</dbReference>
<dbReference type="GO" id="GO:0005737">
    <property type="term" value="C:cytoplasm"/>
    <property type="evidence" value="ECO:0007669"/>
    <property type="project" value="TreeGrafter"/>
</dbReference>
<reference evidence="4 5" key="1">
    <citation type="journal article" date="2018" name="Front. Microbiol.">
        <title>Genome-Wide Analysis of Corynespora cassiicola Leaf Fall Disease Putative Effectors.</title>
        <authorList>
            <person name="Lopez D."/>
            <person name="Ribeiro S."/>
            <person name="Label P."/>
            <person name="Fumanal B."/>
            <person name="Venisse J.S."/>
            <person name="Kohler A."/>
            <person name="de Oliveira R.R."/>
            <person name="Labutti K."/>
            <person name="Lipzen A."/>
            <person name="Lail K."/>
            <person name="Bauer D."/>
            <person name="Ohm R.A."/>
            <person name="Barry K.W."/>
            <person name="Spatafora J."/>
            <person name="Grigoriev I.V."/>
            <person name="Martin F.M."/>
            <person name="Pujade-Renaud V."/>
        </authorList>
    </citation>
    <scope>NUCLEOTIDE SEQUENCE [LARGE SCALE GENOMIC DNA]</scope>
    <source>
        <strain evidence="4 5">Philippines</strain>
    </source>
</reference>
<dbReference type="PANTHER" id="PTHR44229:SF4">
    <property type="entry name" value="15-HYDROXYPROSTAGLANDIN DEHYDROGENASE [NAD(+)]"/>
    <property type="match status" value="1"/>
</dbReference>
<gene>
    <name evidence="4" type="ORF">BS50DRAFT_301514</name>
</gene>
<evidence type="ECO:0000256" key="2">
    <source>
        <dbReference type="ARBA" id="ARBA00023002"/>
    </source>
</evidence>
<comment type="similarity">
    <text evidence="1 3">Belongs to the short-chain dehydrogenases/reductases (SDR) family.</text>
</comment>
<accession>A0A2T2NY07</accession>
<dbReference type="SUPFAM" id="SSF51735">
    <property type="entry name" value="NAD(P)-binding Rossmann-fold domains"/>
    <property type="match status" value="1"/>
</dbReference>
<keyword evidence="2" id="KW-0560">Oxidoreductase</keyword>
<dbReference type="Pfam" id="PF00106">
    <property type="entry name" value="adh_short"/>
    <property type="match status" value="1"/>
</dbReference>
<name>A0A2T2NY07_CORCC</name>
<keyword evidence="5" id="KW-1185">Reference proteome</keyword>
<dbReference type="PRINTS" id="PR00081">
    <property type="entry name" value="GDHRDH"/>
</dbReference>
<dbReference type="InterPro" id="IPR002347">
    <property type="entry name" value="SDR_fam"/>
</dbReference>
<evidence type="ECO:0000313" key="4">
    <source>
        <dbReference type="EMBL" id="PSN69968.1"/>
    </source>
</evidence>
<dbReference type="PRINTS" id="PR00080">
    <property type="entry name" value="SDRFAMILY"/>
</dbReference>
<protein>
    <submittedName>
        <fullName evidence="4">15-hydroxyprostaglandin dehydrogenase</fullName>
    </submittedName>
</protein>
<evidence type="ECO:0000313" key="5">
    <source>
        <dbReference type="Proteomes" id="UP000240883"/>
    </source>
</evidence>
<dbReference type="OrthoDB" id="5371740at2759"/>
<dbReference type="InterPro" id="IPR036291">
    <property type="entry name" value="NAD(P)-bd_dom_sf"/>
</dbReference>
<evidence type="ECO:0000256" key="1">
    <source>
        <dbReference type="ARBA" id="ARBA00006484"/>
    </source>
</evidence>
<dbReference type="STRING" id="1448308.A0A2T2NY07"/>
<dbReference type="Proteomes" id="UP000240883">
    <property type="component" value="Unassembled WGS sequence"/>
</dbReference>
<sequence length="282" mass="30468">MVSPPRVAIVTGGNSGIGTAIVQDLLKRGWKVAIADIKENKELVEELGEAVSYHHCDVADYYSQAIVFQQVWDMYGRIDALCANAGIVDQGSIFVMDHRGADNIPPKPDLSCTDVDYKGVIYGVQLAIHFMRKNKVPGGKIVVTASVAGIMPLPTYPEYDGAKAAVVNFVRATAPILKQKENISFNCIAPGIVHTKIAPKAMIDAVPAGYLTPVDTVVAAYVRCLDDASLVGKTIECSVDKQFFIDTPKLGNGPVSERAVAVWDPLFKIYHKESSDLADAVY</sequence>
<dbReference type="PANTHER" id="PTHR44229">
    <property type="entry name" value="15-HYDROXYPROSTAGLANDIN DEHYDROGENASE [NAD(+)]"/>
    <property type="match status" value="1"/>
</dbReference>
<dbReference type="Gene3D" id="3.40.50.720">
    <property type="entry name" value="NAD(P)-binding Rossmann-like Domain"/>
    <property type="match status" value="1"/>
</dbReference>